<evidence type="ECO:0000256" key="2">
    <source>
        <dbReference type="ARBA" id="ARBA00023125"/>
    </source>
</evidence>
<dbReference type="InterPro" id="IPR010998">
    <property type="entry name" value="Integrase_recombinase_N"/>
</dbReference>
<protein>
    <submittedName>
        <fullName evidence="5">Integrase</fullName>
    </submittedName>
</protein>
<dbReference type="SUPFAM" id="SSF56349">
    <property type="entry name" value="DNA breaking-rejoining enzymes"/>
    <property type="match status" value="1"/>
</dbReference>
<comment type="similarity">
    <text evidence="1">Belongs to the 'phage' integrase family.</text>
</comment>
<dbReference type="Pfam" id="PF00589">
    <property type="entry name" value="Phage_integrase"/>
    <property type="match status" value="1"/>
</dbReference>
<evidence type="ECO:0000256" key="3">
    <source>
        <dbReference type="ARBA" id="ARBA00023172"/>
    </source>
</evidence>
<evidence type="ECO:0000313" key="6">
    <source>
        <dbReference type="Proteomes" id="UP000240357"/>
    </source>
</evidence>
<dbReference type="PANTHER" id="PTHR30349">
    <property type="entry name" value="PHAGE INTEGRASE-RELATED"/>
    <property type="match status" value="1"/>
</dbReference>
<dbReference type="InterPro" id="IPR050090">
    <property type="entry name" value="Tyrosine_recombinase_XerCD"/>
</dbReference>
<dbReference type="InterPro" id="IPR011010">
    <property type="entry name" value="DNA_brk_join_enz"/>
</dbReference>
<dbReference type="PROSITE" id="PS51898">
    <property type="entry name" value="TYR_RECOMBINASE"/>
    <property type="match status" value="1"/>
</dbReference>
<dbReference type="InterPro" id="IPR013762">
    <property type="entry name" value="Integrase-like_cat_sf"/>
</dbReference>
<dbReference type="EMBL" id="PYFT01000001">
    <property type="protein sequence ID" value="PSR56098.1"/>
    <property type="molecule type" value="Genomic_DNA"/>
</dbReference>
<evidence type="ECO:0000313" key="5">
    <source>
        <dbReference type="EMBL" id="PSR56098.1"/>
    </source>
</evidence>
<keyword evidence="3" id="KW-0233">DNA recombination</keyword>
<dbReference type="Gene3D" id="1.10.150.130">
    <property type="match status" value="1"/>
</dbReference>
<dbReference type="InterPro" id="IPR025269">
    <property type="entry name" value="SAM-like_dom"/>
</dbReference>
<dbReference type="GO" id="GO:0003677">
    <property type="term" value="F:DNA binding"/>
    <property type="evidence" value="ECO:0007669"/>
    <property type="project" value="UniProtKB-KW"/>
</dbReference>
<proteinExistence type="inferred from homology"/>
<dbReference type="GO" id="GO:0006310">
    <property type="term" value="P:DNA recombination"/>
    <property type="evidence" value="ECO:0007669"/>
    <property type="project" value="UniProtKB-KW"/>
</dbReference>
<evidence type="ECO:0000256" key="1">
    <source>
        <dbReference type="ARBA" id="ARBA00008857"/>
    </source>
</evidence>
<dbReference type="OrthoDB" id="1094492at2"/>
<dbReference type="RefSeq" id="WP_106932276.1">
    <property type="nucleotide sequence ID" value="NZ_PYFT01000001.1"/>
</dbReference>
<keyword evidence="2" id="KW-0238">DNA-binding</keyword>
<reference evidence="5 6" key="1">
    <citation type="submission" date="2018-03" db="EMBL/GenBank/DDBJ databases">
        <title>Adhaeribacter sp. HMF7605 Genome sequencing and assembly.</title>
        <authorList>
            <person name="Kang H."/>
            <person name="Kang J."/>
            <person name="Cha I."/>
            <person name="Kim H."/>
            <person name="Joh K."/>
        </authorList>
    </citation>
    <scope>NUCLEOTIDE SEQUENCE [LARGE SCALE GENOMIC DNA]</scope>
    <source>
        <strain evidence="5 6">HMF7605</strain>
    </source>
</reference>
<dbReference type="Pfam" id="PF17293">
    <property type="entry name" value="Arm-DNA-bind_5"/>
    <property type="match status" value="1"/>
</dbReference>
<dbReference type="GO" id="GO:0015074">
    <property type="term" value="P:DNA integration"/>
    <property type="evidence" value="ECO:0007669"/>
    <property type="project" value="InterPro"/>
</dbReference>
<accession>A0A2T2YKR6</accession>
<dbReference type="InterPro" id="IPR035386">
    <property type="entry name" value="Arm-DNA-bind_5"/>
</dbReference>
<sequence>MFDYSDSGVTIAAMIDNRRANKEGLYPVKVRVTFKRERKYYSTGKWLTLTEWVRLPDAKSKKLSDLKKDIQVAFDKIKQATRDLIKDDLFTFDSLNIRLGSALGLSVNTAIKARIASMLENNQVGTVAIYKSAEVSLTVFAGNNIKFNQITPDWLRRFERYMLDKGKSYTTISMYLRSLQVIVNEAKAAGIIKANQYPFGKGKYEIPQSAGRNIALNLKEIARIVNYECKNSKQELSRDLWFFSYLCNGANMADICRFKFSNIRGNEIAFYRQKTITKTKKKKLILAIVTPQMQAIMDKWGNKSNNPDDYIFTFMKGGESAIEEKKVISNLISFMCHHLQIIGAALGISNLSTYTARHSYASVLKRSGANIAFISESLGHSDLKTTENYLASFEQEERAKNAALLTNF</sequence>
<comment type="caution">
    <text evidence="5">The sequence shown here is derived from an EMBL/GenBank/DDBJ whole genome shotgun (WGS) entry which is preliminary data.</text>
</comment>
<dbReference type="PANTHER" id="PTHR30349:SF64">
    <property type="entry name" value="PROPHAGE INTEGRASE INTD-RELATED"/>
    <property type="match status" value="1"/>
</dbReference>
<dbReference type="Pfam" id="PF13102">
    <property type="entry name" value="Phage_int_SAM_5"/>
    <property type="match status" value="1"/>
</dbReference>
<dbReference type="Gene3D" id="1.10.443.10">
    <property type="entry name" value="Intergrase catalytic core"/>
    <property type="match status" value="1"/>
</dbReference>
<dbReference type="Proteomes" id="UP000240357">
    <property type="component" value="Unassembled WGS sequence"/>
</dbReference>
<feature type="domain" description="Tyr recombinase" evidence="4">
    <location>
        <begin position="211"/>
        <end position="404"/>
    </location>
</feature>
<name>A0A2T2YKR6_9BACT</name>
<dbReference type="AlphaFoldDB" id="A0A2T2YKR6"/>
<gene>
    <name evidence="5" type="ORF">AHMF7605_22630</name>
</gene>
<evidence type="ECO:0000259" key="4">
    <source>
        <dbReference type="PROSITE" id="PS51898"/>
    </source>
</evidence>
<organism evidence="5 6">
    <name type="scientific">Adhaeribacter arboris</name>
    <dbReference type="NCBI Taxonomy" id="2072846"/>
    <lineage>
        <taxon>Bacteria</taxon>
        <taxon>Pseudomonadati</taxon>
        <taxon>Bacteroidota</taxon>
        <taxon>Cytophagia</taxon>
        <taxon>Cytophagales</taxon>
        <taxon>Hymenobacteraceae</taxon>
        <taxon>Adhaeribacter</taxon>
    </lineage>
</organism>
<dbReference type="InterPro" id="IPR002104">
    <property type="entry name" value="Integrase_catalytic"/>
</dbReference>
<keyword evidence="6" id="KW-1185">Reference proteome</keyword>